<dbReference type="SUPFAM" id="SSF56436">
    <property type="entry name" value="C-type lectin-like"/>
    <property type="match status" value="1"/>
</dbReference>
<feature type="compositionally biased region" description="Basic and acidic residues" evidence="1">
    <location>
        <begin position="511"/>
        <end position="531"/>
    </location>
</feature>
<evidence type="ECO:0000313" key="4">
    <source>
        <dbReference type="EMBL" id="ABC25403.1"/>
    </source>
</evidence>
<feature type="chain" id="PRO_5004213967" evidence="2">
    <location>
        <begin position="20"/>
        <end position="531"/>
    </location>
</feature>
<dbReference type="InterPro" id="IPR051043">
    <property type="entry name" value="Sulfatase_Mod_Factor_Kinase"/>
</dbReference>
<dbReference type="InterPro" id="IPR005532">
    <property type="entry name" value="SUMF_dom"/>
</dbReference>
<dbReference type="Gene3D" id="3.90.1580.10">
    <property type="entry name" value="paralog of FGE (formylglycine-generating enzyme)"/>
    <property type="match status" value="2"/>
</dbReference>
<name>Q2PY24_9BACT</name>
<accession>Q2PY24</accession>
<dbReference type="InterPro" id="IPR016187">
    <property type="entry name" value="CTDL_fold"/>
</dbReference>
<organism evidence="4">
    <name type="scientific">uncultured marine bacterium Ant39E11</name>
    <dbReference type="NCBI Taxonomy" id="360427"/>
    <lineage>
        <taxon>Bacteria</taxon>
        <taxon>environmental samples</taxon>
    </lineage>
</organism>
<feature type="region of interest" description="Disordered" evidence="1">
    <location>
        <begin position="509"/>
        <end position="531"/>
    </location>
</feature>
<evidence type="ECO:0000256" key="1">
    <source>
        <dbReference type="SAM" id="MobiDB-lite"/>
    </source>
</evidence>
<reference evidence="4" key="1">
    <citation type="journal article" date="2006" name="Appl. Environ. Microbiol.">
        <title>Comparative genomics of DNA fragments from six Antarctic marine planktonic bacteria.</title>
        <authorList>
            <person name="Grzymski J.J."/>
            <person name="Carter B.J."/>
            <person name="DeLong E.F."/>
            <person name="Feldman R.A."/>
            <person name="Ghadiri A."/>
            <person name="Murray A.E."/>
        </authorList>
    </citation>
    <scope>NUCLEOTIDE SEQUENCE</scope>
</reference>
<dbReference type="InterPro" id="IPR042095">
    <property type="entry name" value="SUMF_sf"/>
</dbReference>
<dbReference type="AlphaFoldDB" id="Q2PY24"/>
<dbReference type="PANTHER" id="PTHR23150:SF19">
    <property type="entry name" value="FORMYLGLYCINE-GENERATING ENZYME"/>
    <property type="match status" value="1"/>
</dbReference>
<dbReference type="PANTHER" id="PTHR23150">
    <property type="entry name" value="SULFATASE MODIFYING FACTOR 1, 2"/>
    <property type="match status" value="1"/>
</dbReference>
<dbReference type="PROSITE" id="PS51257">
    <property type="entry name" value="PROKAR_LIPOPROTEIN"/>
    <property type="match status" value="1"/>
</dbReference>
<evidence type="ECO:0000259" key="3">
    <source>
        <dbReference type="Pfam" id="PF03781"/>
    </source>
</evidence>
<proteinExistence type="predicted"/>
<dbReference type="GO" id="GO:0120147">
    <property type="term" value="F:formylglycine-generating oxidase activity"/>
    <property type="evidence" value="ECO:0007669"/>
    <property type="project" value="TreeGrafter"/>
</dbReference>
<keyword evidence="2" id="KW-0732">Signal</keyword>
<feature type="signal peptide" evidence="2">
    <location>
        <begin position="1"/>
        <end position="19"/>
    </location>
</feature>
<feature type="domain" description="Sulfatase-modifying factor enzyme-like" evidence="3">
    <location>
        <begin position="51"/>
        <end position="347"/>
    </location>
</feature>
<dbReference type="EMBL" id="DQ295241">
    <property type="protein sequence ID" value="ABC25403.1"/>
    <property type="molecule type" value="Genomic_DNA"/>
</dbReference>
<dbReference type="Pfam" id="PF03781">
    <property type="entry name" value="FGE-sulfatase"/>
    <property type="match status" value="1"/>
</dbReference>
<protein>
    <submittedName>
        <fullName evidence="4">Putative membrane protein</fullName>
    </submittedName>
</protein>
<sequence>MIRKAILLVAASLMLASCAKTQSSTTGWAYNKSNNGGFQINLDYKGQEAGPGLVFVEGGTFVMGRVEEDFQRDWNNQPSRVTVASFYMDESEVTNADYREYLYWVRRVYDYGYYPQIYQSALPDTLVWRNKLGYNETYVENYLRHPAYNFYPVVGVSWEQAMRYCSWRTDRVNEQILIDKGILNTMHEQQDDQSFNTEVYLYKGGEYTQQNKRGVKDLNPNTQYGKEGRPARIEDGILLPKYRLPTEAEWEYAAYAEVGNRVYNRTVDRNKYSWNGSTVRNGQKGDMGDMLANYKRGGGDNMGIGGYLNDQANITMQVKFYPPNDFGLYDMAGNVAEWVLDVYRPLSGQDMADHRPFRGNEFTQFDDNYEGLGELAVLVEPQYKLVPNQDGGADSVLLRLPGQLPIRDVAVTDNLTRRNYKKSDYRNFQDGDVESSISYDKGGVTEDDNPMYQYADKTLIGNSSRVFKGGSWKDRAYWLSPGARRHLEQDQSTDFIGFRCAMDRLGFQNESSDREKEQKKVKADKFRRYQP</sequence>
<evidence type="ECO:0000256" key="2">
    <source>
        <dbReference type="SAM" id="SignalP"/>
    </source>
</evidence>